<accession>A0A2V3YA14</accession>
<dbReference type="AlphaFoldDB" id="A0A2V3YA14"/>
<dbReference type="Proteomes" id="UP000248057">
    <property type="component" value="Unassembled WGS sequence"/>
</dbReference>
<dbReference type="InterPro" id="IPR038071">
    <property type="entry name" value="UROD/MetE-like_sf"/>
</dbReference>
<sequence>MTKRERVIRAVRGEETDGIPSCFSMHFPPEYANGESAVDAHIQFLKQTDTDILKIMNENLVTCDHELLTRQDYESFQKISAEQPFMKRQLDLVKRILEEADGECFTIGTLHSVGTSAMYHPFKSLGYGYDQSRKIFDAWLNEAPEKMLESMKRITDGLCELAVKYIEAGLDGVFVASLGAERRFGLTREQFLEWVAPFDQMIMKTVKDAGGYCFLHVCNRDVNLDYYRDYDENLYDVVNWGTFEVPCSIREGREIFHQKTVMGGLANRQGVLAAGSEEALINTVHSIVESYGRKGLILGADCTVATEQDLSRIKLAVETARKL</sequence>
<protein>
    <submittedName>
        <fullName evidence="2">Uroporphyrinogen decarboxylase</fullName>
    </submittedName>
</protein>
<dbReference type="Pfam" id="PF01208">
    <property type="entry name" value="URO-D"/>
    <property type="match status" value="1"/>
</dbReference>
<dbReference type="PANTHER" id="PTHR47099">
    <property type="entry name" value="METHYLCOBAMIDE:COM METHYLTRANSFERASE MTBA"/>
    <property type="match status" value="1"/>
</dbReference>
<keyword evidence="3" id="KW-1185">Reference proteome</keyword>
<evidence type="ECO:0000259" key="1">
    <source>
        <dbReference type="Pfam" id="PF01208"/>
    </source>
</evidence>
<proteinExistence type="predicted"/>
<dbReference type="GO" id="GO:0006779">
    <property type="term" value="P:porphyrin-containing compound biosynthetic process"/>
    <property type="evidence" value="ECO:0007669"/>
    <property type="project" value="InterPro"/>
</dbReference>
<comment type="caution">
    <text evidence="2">The sequence shown here is derived from an EMBL/GenBank/DDBJ whole genome shotgun (WGS) entry which is preliminary data.</text>
</comment>
<dbReference type="InterPro" id="IPR052024">
    <property type="entry name" value="Methanogen_methyltrans"/>
</dbReference>
<dbReference type="PANTHER" id="PTHR47099:SF1">
    <property type="entry name" value="METHYLCOBAMIDE:COM METHYLTRANSFERASE MTBA"/>
    <property type="match status" value="1"/>
</dbReference>
<evidence type="ECO:0000313" key="2">
    <source>
        <dbReference type="EMBL" id="PXX53592.1"/>
    </source>
</evidence>
<name>A0A2V3YA14_9FIRM</name>
<dbReference type="GO" id="GO:0004853">
    <property type="term" value="F:uroporphyrinogen decarboxylase activity"/>
    <property type="evidence" value="ECO:0007669"/>
    <property type="project" value="InterPro"/>
</dbReference>
<dbReference type="SUPFAM" id="SSF51726">
    <property type="entry name" value="UROD/MetE-like"/>
    <property type="match status" value="1"/>
</dbReference>
<gene>
    <name evidence="2" type="ORF">DFR60_10579</name>
</gene>
<organism evidence="2 3">
    <name type="scientific">Hungatella effluvii</name>
    <dbReference type="NCBI Taxonomy" id="1096246"/>
    <lineage>
        <taxon>Bacteria</taxon>
        <taxon>Bacillati</taxon>
        <taxon>Bacillota</taxon>
        <taxon>Clostridia</taxon>
        <taxon>Lachnospirales</taxon>
        <taxon>Lachnospiraceae</taxon>
        <taxon>Hungatella</taxon>
    </lineage>
</organism>
<reference evidence="2 3" key="1">
    <citation type="submission" date="2018-05" db="EMBL/GenBank/DDBJ databases">
        <title>Genomic Encyclopedia of Type Strains, Phase IV (KMG-IV): sequencing the most valuable type-strain genomes for metagenomic binning, comparative biology and taxonomic classification.</title>
        <authorList>
            <person name="Goeker M."/>
        </authorList>
    </citation>
    <scope>NUCLEOTIDE SEQUENCE [LARGE SCALE GENOMIC DNA]</scope>
    <source>
        <strain evidence="2 3">DSM 24995</strain>
    </source>
</reference>
<evidence type="ECO:0000313" key="3">
    <source>
        <dbReference type="Proteomes" id="UP000248057"/>
    </source>
</evidence>
<dbReference type="GeneID" id="86061474"/>
<dbReference type="InterPro" id="IPR000257">
    <property type="entry name" value="Uroporphyrinogen_deCOase"/>
</dbReference>
<dbReference type="EMBL" id="QJKD01000005">
    <property type="protein sequence ID" value="PXX53592.1"/>
    <property type="molecule type" value="Genomic_DNA"/>
</dbReference>
<dbReference type="Gene3D" id="3.20.20.210">
    <property type="match status" value="1"/>
</dbReference>
<feature type="domain" description="Uroporphyrinogen decarboxylase (URO-D)" evidence="1">
    <location>
        <begin position="64"/>
        <end position="322"/>
    </location>
</feature>
<dbReference type="RefSeq" id="WP_110322929.1">
    <property type="nucleotide sequence ID" value="NZ_QJKD01000005.1"/>
</dbReference>